<dbReference type="InterPro" id="IPR014249">
    <property type="entry name" value="Spore_V_B"/>
</dbReference>
<dbReference type="GO" id="GO:0005886">
    <property type="term" value="C:plasma membrane"/>
    <property type="evidence" value="ECO:0007669"/>
    <property type="project" value="UniProtKB-SubCell"/>
</dbReference>
<feature type="transmembrane region" description="Helical" evidence="6">
    <location>
        <begin position="118"/>
        <end position="142"/>
    </location>
</feature>
<evidence type="ECO:0000313" key="7">
    <source>
        <dbReference type="EMBL" id="SCB90450.1"/>
    </source>
</evidence>
<sequence>MFTISQNYVQLVMLCPHVCIYIIVYDYTIFEKAGNIMSKFLKGTIILMAAAFITRILGFVNRIVVARFIGEEGVGLFMMAFPTLILVITMTQIGLPVAISKNVAEAEAKGDIRKVKRILVVSLSTTLLLSVIFTPALILLAPFLTETLFTDERIYYPLVAIAPIIPIVAISSVIRGYFQGRQNMKPSAISQVIEQVVRITFIAVLTKTFLPYGIEYAAAAAMAASVLGELASLLYLFASFKIRKKFKIRKNFFKSIKDGRHTFSELMSVALPATGSRMIGSIAWFFEPIVVAHSLAIAGVAASVATKQYGSLTGYALPLLFLPSFVTLSLSQSLVPAISEANSNKNYLLIEHRLQQALRFCLITGGISVVILYIYAKPLMQIMYGSESGAAFLMIMAPFFLFYYYQGPLQAVLQALNLARAAMINSLIGAVVKTAVIFILASQPAFGIHGAALGIVTGFMLVTLLHFMTILKYIPMTIYLRDYAKIILVLAASGLWGHYSFLALFTDEGLIWRLLFGVVSTTVIYTGLSIALKLIIMEDLARIPFIRKLIV</sequence>
<dbReference type="Pfam" id="PF01943">
    <property type="entry name" value="Polysacc_synt"/>
    <property type="match status" value="1"/>
</dbReference>
<feature type="transmembrane region" description="Helical" evidence="6">
    <location>
        <begin position="282"/>
        <end position="303"/>
    </location>
</feature>
<feature type="transmembrane region" description="Helical" evidence="6">
    <location>
        <begin position="446"/>
        <end position="471"/>
    </location>
</feature>
<accession>A0A1C4A7S0</accession>
<dbReference type="CDD" id="cd13124">
    <property type="entry name" value="MATE_SpoVB_like"/>
    <property type="match status" value="1"/>
</dbReference>
<dbReference type="PANTHER" id="PTHR30250:SF24">
    <property type="entry name" value="STAGE V SPORULATION PROTEIN B"/>
    <property type="match status" value="1"/>
</dbReference>
<evidence type="ECO:0000256" key="3">
    <source>
        <dbReference type="ARBA" id="ARBA00022692"/>
    </source>
</evidence>
<proteinExistence type="predicted"/>
<organism evidence="7 8">
    <name type="scientific">[Bacillus] enclensis</name>
    <dbReference type="NCBI Taxonomy" id="1402860"/>
    <lineage>
        <taxon>Bacteria</taxon>
        <taxon>Bacillati</taxon>
        <taxon>Bacillota</taxon>
        <taxon>Bacilli</taxon>
        <taxon>Bacillales</taxon>
        <taxon>Bacillaceae</taxon>
        <taxon>Rossellomorea</taxon>
    </lineage>
</organism>
<feature type="transmembrane region" description="Helical" evidence="6">
    <location>
        <begin position="45"/>
        <end position="69"/>
    </location>
</feature>
<feature type="transmembrane region" description="Helical" evidence="6">
    <location>
        <begin position="154"/>
        <end position="174"/>
    </location>
</feature>
<name>A0A1C4A7S0_9BACI</name>
<feature type="transmembrane region" description="Helical" evidence="6">
    <location>
        <begin position="6"/>
        <end position="24"/>
    </location>
</feature>
<dbReference type="PANTHER" id="PTHR30250">
    <property type="entry name" value="PST FAMILY PREDICTED COLANIC ACID TRANSPORTER"/>
    <property type="match status" value="1"/>
</dbReference>
<feature type="transmembrane region" description="Helical" evidence="6">
    <location>
        <begin position="220"/>
        <end position="240"/>
    </location>
</feature>
<feature type="transmembrane region" description="Helical" evidence="6">
    <location>
        <begin position="483"/>
        <end position="505"/>
    </location>
</feature>
<comment type="subcellular location">
    <subcellularLocation>
        <location evidence="1">Cell membrane</location>
        <topology evidence="1">Multi-pass membrane protein</topology>
    </subcellularLocation>
</comment>
<evidence type="ECO:0000256" key="4">
    <source>
        <dbReference type="ARBA" id="ARBA00022989"/>
    </source>
</evidence>
<keyword evidence="5 6" id="KW-0472">Membrane</keyword>
<evidence type="ECO:0000256" key="2">
    <source>
        <dbReference type="ARBA" id="ARBA00022475"/>
    </source>
</evidence>
<evidence type="ECO:0000256" key="1">
    <source>
        <dbReference type="ARBA" id="ARBA00004651"/>
    </source>
</evidence>
<dbReference type="NCBIfam" id="TIGR02900">
    <property type="entry name" value="spore_V_B"/>
    <property type="match status" value="1"/>
</dbReference>
<evidence type="ECO:0000256" key="5">
    <source>
        <dbReference type="ARBA" id="ARBA00023136"/>
    </source>
</evidence>
<reference evidence="8" key="1">
    <citation type="submission" date="2016-08" db="EMBL/GenBank/DDBJ databases">
        <authorList>
            <person name="Varghese N."/>
            <person name="Submissions Spin"/>
        </authorList>
    </citation>
    <scope>NUCLEOTIDE SEQUENCE [LARGE SCALE GENOMIC DNA]</scope>
    <source>
        <strain evidence="8">SGD-1123</strain>
    </source>
</reference>
<evidence type="ECO:0000256" key="6">
    <source>
        <dbReference type="SAM" id="Phobius"/>
    </source>
</evidence>
<keyword evidence="3 6" id="KW-0812">Transmembrane</keyword>
<protein>
    <submittedName>
        <fullName evidence="7">Stage V sporulation protein B</fullName>
    </submittedName>
</protein>
<feature type="transmembrane region" description="Helical" evidence="6">
    <location>
        <begin position="417"/>
        <end position="440"/>
    </location>
</feature>
<gene>
    <name evidence="7" type="ORF">GA0061094_1294</name>
</gene>
<dbReference type="InterPro" id="IPR050833">
    <property type="entry name" value="Poly_Biosynth_Transport"/>
</dbReference>
<dbReference type="EMBL" id="FMAU01000001">
    <property type="protein sequence ID" value="SCB90450.1"/>
    <property type="molecule type" value="Genomic_DNA"/>
</dbReference>
<feature type="transmembrane region" description="Helical" evidence="6">
    <location>
        <begin position="511"/>
        <end position="536"/>
    </location>
</feature>
<evidence type="ECO:0000313" key="8">
    <source>
        <dbReference type="Proteomes" id="UP000181997"/>
    </source>
</evidence>
<dbReference type="InterPro" id="IPR002797">
    <property type="entry name" value="Polysacc_synth"/>
</dbReference>
<dbReference type="AlphaFoldDB" id="A0A1C4A7S0"/>
<keyword evidence="4 6" id="KW-1133">Transmembrane helix</keyword>
<dbReference type="InterPro" id="IPR024923">
    <property type="entry name" value="PG_synth_SpoVB"/>
</dbReference>
<dbReference type="PIRSF" id="PIRSF038958">
    <property type="entry name" value="PG_synth_SpoVB"/>
    <property type="match status" value="1"/>
</dbReference>
<dbReference type="Proteomes" id="UP000181997">
    <property type="component" value="Unassembled WGS sequence"/>
</dbReference>
<feature type="transmembrane region" description="Helical" evidence="6">
    <location>
        <begin position="388"/>
        <end position="405"/>
    </location>
</feature>
<feature type="transmembrane region" description="Helical" evidence="6">
    <location>
        <begin position="315"/>
        <end position="336"/>
    </location>
</feature>
<feature type="transmembrane region" description="Helical" evidence="6">
    <location>
        <begin position="357"/>
        <end position="376"/>
    </location>
</feature>
<keyword evidence="8" id="KW-1185">Reference proteome</keyword>
<feature type="transmembrane region" description="Helical" evidence="6">
    <location>
        <begin position="75"/>
        <end position="97"/>
    </location>
</feature>
<keyword evidence="2" id="KW-1003">Cell membrane</keyword>